<feature type="non-terminal residue" evidence="2">
    <location>
        <position position="53"/>
    </location>
</feature>
<comment type="caution">
    <text evidence="2">The sequence shown here is derived from an EMBL/GenBank/DDBJ whole genome shotgun (WGS) entry which is preliminary data.</text>
</comment>
<dbReference type="PROSITE" id="PS50304">
    <property type="entry name" value="TUDOR"/>
    <property type="match status" value="1"/>
</dbReference>
<dbReference type="AlphaFoldDB" id="A0A5E4CTD0"/>
<proteinExistence type="predicted"/>
<evidence type="ECO:0000259" key="1">
    <source>
        <dbReference type="PROSITE" id="PS50304"/>
    </source>
</evidence>
<organism evidence="2">
    <name type="scientific">Marmota monax</name>
    <name type="common">Woodchuck</name>
    <dbReference type="NCBI Taxonomy" id="9995"/>
    <lineage>
        <taxon>Eukaryota</taxon>
        <taxon>Metazoa</taxon>
        <taxon>Chordata</taxon>
        <taxon>Craniata</taxon>
        <taxon>Vertebrata</taxon>
        <taxon>Euteleostomi</taxon>
        <taxon>Mammalia</taxon>
        <taxon>Eutheria</taxon>
        <taxon>Euarchontoglires</taxon>
        <taxon>Glires</taxon>
        <taxon>Rodentia</taxon>
        <taxon>Sciuromorpha</taxon>
        <taxon>Sciuridae</taxon>
        <taxon>Xerinae</taxon>
        <taxon>Marmotini</taxon>
        <taxon>Marmota</taxon>
    </lineage>
</organism>
<dbReference type="InterPro" id="IPR035437">
    <property type="entry name" value="SNase_OB-fold_sf"/>
</dbReference>
<accession>A0A5E4CTD0</accession>
<dbReference type="EMBL" id="CABDUW010001846">
    <property type="protein sequence ID" value="VTJ84271.1"/>
    <property type="molecule type" value="Genomic_DNA"/>
</dbReference>
<gene>
    <name evidence="2" type="ORF">MONAX_5E018500</name>
</gene>
<feature type="non-terminal residue" evidence="2">
    <location>
        <position position="1"/>
    </location>
</feature>
<dbReference type="Gene3D" id="2.40.50.90">
    <property type="match status" value="1"/>
</dbReference>
<protein>
    <recommendedName>
        <fullName evidence="1">Tudor domain-containing protein</fullName>
    </recommendedName>
</protein>
<reference evidence="2" key="1">
    <citation type="submission" date="2019-04" db="EMBL/GenBank/DDBJ databases">
        <authorList>
            <person name="Alioto T."/>
            <person name="Alioto T."/>
        </authorList>
    </citation>
    <scope>NUCLEOTIDE SEQUENCE [LARGE SCALE GENOMIC DNA]</scope>
</reference>
<dbReference type="Gene3D" id="2.30.30.140">
    <property type="match status" value="1"/>
</dbReference>
<evidence type="ECO:0000313" key="2">
    <source>
        <dbReference type="EMBL" id="VTJ84271.1"/>
    </source>
</evidence>
<feature type="domain" description="Tudor" evidence="1">
    <location>
        <begin position="1"/>
        <end position="29"/>
    </location>
</feature>
<dbReference type="SUPFAM" id="SSF63748">
    <property type="entry name" value="Tudor/PWWP/MBT"/>
    <property type="match status" value="1"/>
</dbReference>
<sequence>CLVRYVDYGNTEILNRSDIVEIPLELQFSSVAKKYRLWGLQIPSGQEVTQFDQ</sequence>
<name>A0A5E4CTD0_MARMO</name>
<dbReference type="InterPro" id="IPR002999">
    <property type="entry name" value="Tudor"/>
</dbReference>
<dbReference type="Pfam" id="PF00567">
    <property type="entry name" value="TUDOR"/>
    <property type="match status" value="1"/>
</dbReference>